<name>A0A0D3K8C3_EMIH1</name>
<evidence type="ECO:0000313" key="3">
    <source>
        <dbReference type="Proteomes" id="UP000013827"/>
    </source>
</evidence>
<dbReference type="InterPro" id="IPR013830">
    <property type="entry name" value="SGNH_hydro"/>
</dbReference>
<dbReference type="Gene3D" id="3.40.50.1110">
    <property type="entry name" value="SGNH hydrolase"/>
    <property type="match status" value="1"/>
</dbReference>
<dbReference type="KEGG" id="ehx:EMIHUDRAFT_99016"/>
<sequence>MAEQTMVALLWQQGDARGTLNLPASTKVEDLKLRLNASDCDAVMFDAVIIEVRKAGSVLKRGRSLLHWLAALCTPRLNDHVRPVLCFGDSITEGYHNIWPHKTIAPQRTLPANVNSHEHAALLCHPYSIRLGSLLADDVGDGAGGYKDSLRYARARAYSGWTAEELLPVLRRSLREGPWRCAVIMAGCNDILWRSASAATTLTHLEALYAACDEAGVPVVALSNTEADLGEFFSGEQLAERTAALREVAAGVLQMRSKRAVADVRAALPLGAQHFDDALHPSPAGSDRIAEAVFQAIKLHGL</sequence>
<dbReference type="Pfam" id="PF13472">
    <property type="entry name" value="Lipase_GDSL_2"/>
    <property type="match status" value="1"/>
</dbReference>
<dbReference type="HOGENOM" id="CLU_922673_0_0_1"/>
<evidence type="ECO:0000259" key="1">
    <source>
        <dbReference type="Pfam" id="PF13472"/>
    </source>
</evidence>
<dbReference type="GeneID" id="17277281"/>
<dbReference type="RefSeq" id="XP_005784437.1">
    <property type="nucleotide sequence ID" value="XM_005784380.1"/>
</dbReference>
<reference evidence="3" key="1">
    <citation type="journal article" date="2013" name="Nature">
        <title>Pan genome of the phytoplankton Emiliania underpins its global distribution.</title>
        <authorList>
            <person name="Read B.A."/>
            <person name="Kegel J."/>
            <person name="Klute M.J."/>
            <person name="Kuo A."/>
            <person name="Lefebvre S.C."/>
            <person name="Maumus F."/>
            <person name="Mayer C."/>
            <person name="Miller J."/>
            <person name="Monier A."/>
            <person name="Salamov A."/>
            <person name="Young J."/>
            <person name="Aguilar M."/>
            <person name="Claverie J.M."/>
            <person name="Frickenhaus S."/>
            <person name="Gonzalez K."/>
            <person name="Herman E.K."/>
            <person name="Lin Y.C."/>
            <person name="Napier J."/>
            <person name="Ogata H."/>
            <person name="Sarno A.F."/>
            <person name="Shmutz J."/>
            <person name="Schroeder D."/>
            <person name="de Vargas C."/>
            <person name="Verret F."/>
            <person name="von Dassow P."/>
            <person name="Valentin K."/>
            <person name="Van de Peer Y."/>
            <person name="Wheeler G."/>
            <person name="Dacks J.B."/>
            <person name="Delwiche C.F."/>
            <person name="Dyhrman S.T."/>
            <person name="Glockner G."/>
            <person name="John U."/>
            <person name="Richards T."/>
            <person name="Worden A.Z."/>
            <person name="Zhang X."/>
            <person name="Grigoriev I.V."/>
            <person name="Allen A.E."/>
            <person name="Bidle K."/>
            <person name="Borodovsky M."/>
            <person name="Bowler C."/>
            <person name="Brownlee C."/>
            <person name="Cock J.M."/>
            <person name="Elias M."/>
            <person name="Gladyshev V.N."/>
            <person name="Groth M."/>
            <person name="Guda C."/>
            <person name="Hadaegh A."/>
            <person name="Iglesias-Rodriguez M.D."/>
            <person name="Jenkins J."/>
            <person name="Jones B.M."/>
            <person name="Lawson T."/>
            <person name="Leese F."/>
            <person name="Lindquist E."/>
            <person name="Lobanov A."/>
            <person name="Lomsadze A."/>
            <person name="Malik S.B."/>
            <person name="Marsh M.E."/>
            <person name="Mackinder L."/>
            <person name="Mock T."/>
            <person name="Mueller-Roeber B."/>
            <person name="Pagarete A."/>
            <person name="Parker M."/>
            <person name="Probert I."/>
            <person name="Quesneville H."/>
            <person name="Raines C."/>
            <person name="Rensing S.A."/>
            <person name="Riano-Pachon D.M."/>
            <person name="Richier S."/>
            <person name="Rokitta S."/>
            <person name="Shiraiwa Y."/>
            <person name="Soanes D.M."/>
            <person name="van der Giezen M."/>
            <person name="Wahlund T.M."/>
            <person name="Williams B."/>
            <person name="Wilson W."/>
            <person name="Wolfe G."/>
            <person name="Wurch L.L."/>
        </authorList>
    </citation>
    <scope>NUCLEOTIDE SEQUENCE</scope>
</reference>
<dbReference type="Proteomes" id="UP000013827">
    <property type="component" value="Unassembled WGS sequence"/>
</dbReference>
<reference evidence="2" key="2">
    <citation type="submission" date="2024-10" db="UniProtKB">
        <authorList>
            <consortium name="EnsemblProtists"/>
        </authorList>
    </citation>
    <scope>IDENTIFICATION</scope>
</reference>
<accession>A0A0D3K8C3</accession>
<keyword evidence="3" id="KW-1185">Reference proteome</keyword>
<dbReference type="InterPro" id="IPR036514">
    <property type="entry name" value="SGNH_hydro_sf"/>
</dbReference>
<dbReference type="CDD" id="cd00229">
    <property type="entry name" value="SGNH_hydrolase"/>
    <property type="match status" value="1"/>
</dbReference>
<dbReference type="EnsemblProtists" id="EOD32008">
    <property type="protein sequence ID" value="EOD32008"/>
    <property type="gene ID" value="EMIHUDRAFT_99016"/>
</dbReference>
<dbReference type="PaxDb" id="2903-EOD32008"/>
<dbReference type="SUPFAM" id="SSF52266">
    <property type="entry name" value="SGNH hydrolase"/>
    <property type="match status" value="1"/>
</dbReference>
<organism evidence="2 3">
    <name type="scientific">Emiliania huxleyi (strain CCMP1516)</name>
    <dbReference type="NCBI Taxonomy" id="280463"/>
    <lineage>
        <taxon>Eukaryota</taxon>
        <taxon>Haptista</taxon>
        <taxon>Haptophyta</taxon>
        <taxon>Prymnesiophyceae</taxon>
        <taxon>Isochrysidales</taxon>
        <taxon>Noelaerhabdaceae</taxon>
        <taxon>Emiliania</taxon>
    </lineage>
</organism>
<protein>
    <recommendedName>
        <fullName evidence="1">SGNH hydrolase-type esterase domain-containing protein</fullName>
    </recommendedName>
</protein>
<feature type="domain" description="SGNH hydrolase-type esterase" evidence="1">
    <location>
        <begin position="86"/>
        <end position="287"/>
    </location>
</feature>
<evidence type="ECO:0000313" key="2">
    <source>
        <dbReference type="EnsemblProtists" id="EOD32008"/>
    </source>
</evidence>
<dbReference type="AlphaFoldDB" id="A0A0D3K8C3"/>
<proteinExistence type="predicted"/>